<dbReference type="OrthoDB" id="6434044at2"/>
<accession>A0A085APW6</accession>
<dbReference type="Proteomes" id="UP000028630">
    <property type="component" value="Unassembled WGS sequence"/>
</dbReference>
<protein>
    <submittedName>
        <fullName evidence="1">Uncharacterized protein</fullName>
    </submittedName>
</protein>
<dbReference type="AlphaFoldDB" id="A0A085APW6"/>
<reference evidence="2" key="1">
    <citation type="submission" date="2014-05" db="EMBL/GenBank/DDBJ databases">
        <title>ATOL: Assembling a taxonomically balanced genome-scale reconstruction of the evolutionary history of the Enterobacteriaceae.</title>
        <authorList>
            <person name="Plunkett G. III"/>
            <person name="Neeno-Eckwall E.C."/>
            <person name="Glasner J.D."/>
            <person name="Perna N.T."/>
        </authorList>
    </citation>
    <scope>NUCLEOTIDE SEQUENCE [LARGE SCALE GENOMIC DNA]</scope>
    <source>
        <strain evidence="2">ATCC 49490</strain>
    </source>
</reference>
<keyword evidence="2" id="KW-1185">Reference proteome</keyword>
<name>A0A085APW6_9ENTR</name>
<proteinExistence type="predicted"/>
<evidence type="ECO:0000313" key="2">
    <source>
        <dbReference type="Proteomes" id="UP000028630"/>
    </source>
</evidence>
<dbReference type="eggNOG" id="ENOG5032NPC">
    <property type="taxonomic scope" value="Bacteria"/>
</dbReference>
<gene>
    <name evidence="1" type="ORF">GTGU_00308</name>
</gene>
<comment type="caution">
    <text evidence="1">The sequence shown here is derived from an EMBL/GenBank/DDBJ whole genome shotgun (WGS) entry which is preliminary data.</text>
</comment>
<dbReference type="RefSeq" id="WP_038153684.1">
    <property type="nucleotide sequence ID" value="NZ_JMTB01000019.1"/>
</dbReference>
<sequence>MSSAANWSYTAQATIWRKLGKNEYGDPLGYSAPEVILCDYEGGLSQRISGVSASLGDLGSEVVIKNTFWTEESQAATGDYLLIGVSTETDPAVAGADEVKQVIRYADTFERTADDYAILTGV</sequence>
<dbReference type="EMBL" id="JMTB01000019">
    <property type="protein sequence ID" value="KFC12261.1"/>
    <property type="molecule type" value="Genomic_DNA"/>
</dbReference>
<evidence type="ECO:0000313" key="1">
    <source>
        <dbReference type="EMBL" id="KFC12261.1"/>
    </source>
</evidence>
<organism evidence="1 2">
    <name type="scientific">Trabulsiella guamensis ATCC 49490</name>
    <dbReference type="NCBI Taxonomy" id="1005994"/>
    <lineage>
        <taxon>Bacteria</taxon>
        <taxon>Pseudomonadati</taxon>
        <taxon>Pseudomonadota</taxon>
        <taxon>Gammaproteobacteria</taxon>
        <taxon>Enterobacterales</taxon>
        <taxon>Enterobacteriaceae</taxon>
        <taxon>Trabulsiella</taxon>
    </lineage>
</organism>